<proteinExistence type="predicted"/>
<sequence>MTSQVQKLNKREQLNFLLTNRIPRRYLTFFVGWLSQIENPWLAKFLIWTMVFIRRRFAFNRCQKA</sequence>
<dbReference type="Proteomes" id="UP001247805">
    <property type="component" value="Unassembled WGS sequence"/>
</dbReference>
<organism evidence="1 2">
    <name type="scientific">Paraglaciecola aquimarina</name>
    <dbReference type="NCBI Taxonomy" id="1235557"/>
    <lineage>
        <taxon>Bacteria</taxon>
        <taxon>Pseudomonadati</taxon>
        <taxon>Pseudomonadota</taxon>
        <taxon>Gammaproteobacteria</taxon>
        <taxon>Alteromonadales</taxon>
        <taxon>Alteromonadaceae</taxon>
        <taxon>Paraglaciecola</taxon>
    </lineage>
</organism>
<evidence type="ECO:0000313" key="2">
    <source>
        <dbReference type="Proteomes" id="UP001247805"/>
    </source>
</evidence>
<dbReference type="RefSeq" id="WP_316024427.1">
    <property type="nucleotide sequence ID" value="NZ_JAWDIO010000002.1"/>
</dbReference>
<dbReference type="EMBL" id="JAWDIO010000002">
    <property type="protein sequence ID" value="MDU0352716.1"/>
    <property type="molecule type" value="Genomic_DNA"/>
</dbReference>
<reference evidence="1 2" key="1">
    <citation type="submission" date="2023-10" db="EMBL/GenBank/DDBJ databases">
        <title>Glaciecola aquimarina strain GGW-M5 nov., isolated from a coastal seawater.</title>
        <authorList>
            <person name="Bayburt H."/>
            <person name="Kim J.M."/>
            <person name="Choi B.J."/>
            <person name="Jeon C.O."/>
        </authorList>
    </citation>
    <scope>NUCLEOTIDE SEQUENCE [LARGE SCALE GENOMIC DNA]</scope>
    <source>
        <strain evidence="1 2">KCTC 32108</strain>
    </source>
</reference>
<protein>
    <submittedName>
        <fullName evidence="1">Uncharacterized protein</fullName>
    </submittedName>
</protein>
<comment type="caution">
    <text evidence="1">The sequence shown here is derived from an EMBL/GenBank/DDBJ whole genome shotgun (WGS) entry which is preliminary data.</text>
</comment>
<name>A0ABU3SRV7_9ALTE</name>
<evidence type="ECO:0000313" key="1">
    <source>
        <dbReference type="EMBL" id="MDU0352716.1"/>
    </source>
</evidence>
<gene>
    <name evidence="1" type="ORF">RS130_01210</name>
</gene>
<accession>A0ABU3SRV7</accession>
<keyword evidence="2" id="KW-1185">Reference proteome</keyword>